<keyword evidence="4" id="KW-0479">Metal-binding</keyword>
<dbReference type="InterPro" id="IPR011013">
    <property type="entry name" value="Gal_mutarotase_sf_dom"/>
</dbReference>
<dbReference type="FunFam" id="1.20.1270.50:FF:000004">
    <property type="entry name" value="alpha-mannosidase 2C1 isoform X1"/>
    <property type="match status" value="1"/>
</dbReference>
<dbReference type="InterPro" id="IPR037094">
    <property type="entry name" value="Glyco_hydro_38_cen_sf"/>
</dbReference>
<dbReference type="FunFam" id="3.20.110.10:FF:000002">
    <property type="entry name" value="alpha-mannosidase 2C1 isoform X1"/>
    <property type="match status" value="1"/>
</dbReference>
<dbReference type="CTD" id="4123"/>
<dbReference type="GO" id="GO:0009313">
    <property type="term" value="P:oligosaccharide catabolic process"/>
    <property type="evidence" value="ECO:0007669"/>
    <property type="project" value="TreeGrafter"/>
</dbReference>
<dbReference type="InterPro" id="IPR015341">
    <property type="entry name" value="Glyco_hydro_38_cen"/>
</dbReference>
<dbReference type="SMART" id="SM00872">
    <property type="entry name" value="Alpha-mann_mid"/>
    <property type="match status" value="1"/>
</dbReference>
<evidence type="ECO:0000259" key="7">
    <source>
        <dbReference type="SMART" id="SM00872"/>
    </source>
</evidence>
<evidence type="ECO:0000256" key="4">
    <source>
        <dbReference type="ARBA" id="ARBA00022723"/>
    </source>
</evidence>
<dbReference type="OMA" id="GQYWDAW"/>
<reference evidence="9" key="1">
    <citation type="submission" date="2025-08" db="UniProtKB">
        <authorList>
            <consortium name="RefSeq"/>
        </authorList>
    </citation>
    <scope>IDENTIFICATION</scope>
</reference>
<protein>
    <recommendedName>
        <fullName evidence="3">alpha-mannosidase</fullName>
        <ecNumber evidence="3">3.2.1.24</ecNumber>
    </recommendedName>
</protein>
<dbReference type="RefSeq" id="XP_022094007.1">
    <property type="nucleotide sequence ID" value="XM_022238315.1"/>
</dbReference>
<dbReference type="Pfam" id="PF07748">
    <property type="entry name" value="Glyco_hydro_38C"/>
    <property type="match status" value="1"/>
</dbReference>
<accession>A0A8B7YMX2</accession>
<gene>
    <name evidence="9" type="primary">LOC110981091</name>
</gene>
<dbReference type="Gene3D" id="2.70.98.30">
    <property type="entry name" value="Golgi alpha-mannosidase II, domain 4"/>
    <property type="match status" value="1"/>
</dbReference>
<evidence type="ECO:0000313" key="9">
    <source>
        <dbReference type="RefSeq" id="XP_022094007.1"/>
    </source>
</evidence>
<comment type="similarity">
    <text evidence="2">Belongs to the glycosyl hydrolase 38 family.</text>
</comment>
<dbReference type="EC" id="3.2.1.24" evidence="3"/>
<dbReference type="SUPFAM" id="SSF74650">
    <property type="entry name" value="Galactose mutarotase-like"/>
    <property type="match status" value="1"/>
</dbReference>
<dbReference type="Pfam" id="PF09261">
    <property type="entry name" value="Alpha-mann_mid"/>
    <property type="match status" value="1"/>
</dbReference>
<dbReference type="GO" id="GO:0046872">
    <property type="term" value="F:metal ion binding"/>
    <property type="evidence" value="ECO:0007669"/>
    <property type="project" value="UniProtKB-KW"/>
</dbReference>
<evidence type="ECO:0000256" key="3">
    <source>
        <dbReference type="ARBA" id="ARBA00012752"/>
    </source>
</evidence>
<evidence type="ECO:0000256" key="1">
    <source>
        <dbReference type="ARBA" id="ARBA00000365"/>
    </source>
</evidence>
<dbReference type="PANTHER" id="PTHR46017:SF1">
    <property type="entry name" value="ALPHA-MANNOSIDASE 2C1"/>
    <property type="match status" value="1"/>
</dbReference>
<dbReference type="InterPro" id="IPR011330">
    <property type="entry name" value="Glyco_hydro/deAcase_b/a-brl"/>
</dbReference>
<dbReference type="InterPro" id="IPR028995">
    <property type="entry name" value="Glyco_hydro_57/38_cen_sf"/>
</dbReference>
<dbReference type="PANTHER" id="PTHR46017">
    <property type="entry name" value="ALPHA-MANNOSIDASE 2C1"/>
    <property type="match status" value="1"/>
</dbReference>
<keyword evidence="8" id="KW-1185">Reference proteome</keyword>
<evidence type="ECO:0000256" key="6">
    <source>
        <dbReference type="ARBA" id="ARBA00023295"/>
    </source>
</evidence>
<dbReference type="Gene3D" id="1.20.1270.50">
    <property type="entry name" value="Glycoside hydrolase family 38, central domain"/>
    <property type="match status" value="1"/>
</dbReference>
<dbReference type="KEGG" id="aplc:110981091"/>
<dbReference type="Pfam" id="PF17677">
    <property type="entry name" value="Glyco_hydro38C2"/>
    <property type="match status" value="1"/>
</dbReference>
<evidence type="ECO:0000256" key="2">
    <source>
        <dbReference type="ARBA" id="ARBA00009792"/>
    </source>
</evidence>
<comment type="catalytic activity">
    <reaction evidence="1">
        <text>Hydrolysis of terminal, non-reducing alpha-D-mannose residues in alpha-D-mannosides.</text>
        <dbReference type="EC" id="3.2.1.24"/>
    </reaction>
</comment>
<name>A0A8B7YMX2_ACAPL</name>
<dbReference type="Gene3D" id="3.20.110.10">
    <property type="entry name" value="Glycoside hydrolase 38, N terminal domain"/>
    <property type="match status" value="1"/>
</dbReference>
<dbReference type="GO" id="GO:0004559">
    <property type="term" value="F:alpha-mannosidase activity"/>
    <property type="evidence" value="ECO:0007669"/>
    <property type="project" value="UniProtKB-EC"/>
</dbReference>
<dbReference type="FunFam" id="2.70.98.30:FF:000001">
    <property type="entry name" value="alpha-mannosidase 2C1 isoform X2"/>
    <property type="match status" value="1"/>
</dbReference>
<dbReference type="AlphaFoldDB" id="A0A8B7YMX2"/>
<proteinExistence type="inferred from homology"/>
<dbReference type="InterPro" id="IPR054723">
    <property type="entry name" value="Ams1-like_N"/>
</dbReference>
<dbReference type="InterPro" id="IPR000602">
    <property type="entry name" value="Glyco_hydro_38_N"/>
</dbReference>
<dbReference type="InterPro" id="IPR011682">
    <property type="entry name" value="Glyco_hydro_38_C"/>
</dbReference>
<dbReference type="OrthoDB" id="10261055at2759"/>
<feature type="domain" description="Glycoside hydrolase family 38 central" evidence="7">
    <location>
        <begin position="513"/>
        <end position="593"/>
    </location>
</feature>
<dbReference type="Proteomes" id="UP000694845">
    <property type="component" value="Unplaced"/>
</dbReference>
<dbReference type="SUPFAM" id="SSF88688">
    <property type="entry name" value="Families 57/38 glycoside transferase middle domain"/>
    <property type="match status" value="1"/>
</dbReference>
<dbReference type="InterPro" id="IPR041147">
    <property type="entry name" value="GH38_C"/>
</dbReference>
<dbReference type="InterPro" id="IPR027291">
    <property type="entry name" value="Glyco_hydro_38_N_sf"/>
</dbReference>
<dbReference type="GeneID" id="110981091"/>
<evidence type="ECO:0000313" key="8">
    <source>
        <dbReference type="Proteomes" id="UP000694845"/>
    </source>
</evidence>
<evidence type="ECO:0000256" key="5">
    <source>
        <dbReference type="ARBA" id="ARBA00022801"/>
    </source>
</evidence>
<dbReference type="GO" id="GO:0006013">
    <property type="term" value="P:mannose metabolic process"/>
    <property type="evidence" value="ECO:0007669"/>
    <property type="project" value="InterPro"/>
</dbReference>
<dbReference type="SUPFAM" id="SSF88713">
    <property type="entry name" value="Glycoside hydrolase/deacetylase"/>
    <property type="match status" value="1"/>
</dbReference>
<keyword evidence="5" id="KW-0378">Hydrolase</keyword>
<organism evidence="8 9">
    <name type="scientific">Acanthaster planci</name>
    <name type="common">Crown-of-thorns starfish</name>
    <dbReference type="NCBI Taxonomy" id="133434"/>
    <lineage>
        <taxon>Eukaryota</taxon>
        <taxon>Metazoa</taxon>
        <taxon>Echinodermata</taxon>
        <taxon>Eleutherozoa</taxon>
        <taxon>Asterozoa</taxon>
        <taxon>Asteroidea</taxon>
        <taxon>Valvatacea</taxon>
        <taxon>Valvatida</taxon>
        <taxon>Acanthasteridae</taxon>
        <taxon>Acanthaster</taxon>
    </lineage>
</organism>
<dbReference type="Pfam" id="PF01074">
    <property type="entry name" value="Glyco_hydro_38N"/>
    <property type="match status" value="1"/>
</dbReference>
<dbReference type="Gene3D" id="2.60.40.2220">
    <property type="match status" value="1"/>
</dbReference>
<keyword evidence="6" id="KW-0326">Glycosidase</keyword>
<sequence length="1051" mass="119579">MNGSLVLKNKRCTLERAEKFISDTYFTDVNLRGRLYPDKKPVTAIYHCAVEDRIPYNEAVSREFTKTEIGESFGPTWATHWFRIEFIIPDEWSNKEVRLAWNSNSEATVWQDGVPVHGLDKDHHTDFPLSSLQTGVQQRLFIEMACNGMFGAGSGLIGPPNPNMTFNLSKVELVTFDRLVFDLICDIETLVDMVKHIPETDQRSFQALYTVNSMVNICTIGNPDSYQKARQVAQKFLSQASGSSCHTVHAMGHAHIDSAWLWPYAETVRKCARSWSTTLSLMNRHPKYKFACSQAQQYEWMRTHFPVLFEKIQLGVHQEQFIPVGGVWVEMDGNLPSGESFIRQFLYGQRFFMKAFQRKCNVFWLPDTFGYSAQLPQIIREAGIEYFVTQKLSWNLINKFPHSTFWWEGIDGSRCLTHFPPADNYGTSAKVEEILNTVTGNKDKGRVNHSMLLFGYGDGGGGPSEVMLARLERMKEVDGLPRVKMSTPQHFFESVVKEGTDNLCSWVGELYLELHQGTFTSQAKIKKCNRKMEFLLRNVELVYSVGLATSGPRGHYPSDQLDRMWKGLLLNQFHDVLPGTCIEQVVDDALMIYKDIENTASDLFIQGLQALCVPSQQKGYCVFNPVSWQRCEVITLPSHGEDDGPSGAKIAKRAAVTHDCEGRTLVLVNVLPLSLMSPCEMATSVKPVQVKQVEGAFQLENEHLVAVVDRLGRVKKLQHREADRDAFRTSEEGCFYGNQFVIFDDIPLFWDAWDVMDYHLETRQPVTKQVTPAQIRDNNQLRCSIQTKLFISDQSWIEQVISLDSGCPYLKFTTKVEWHENHKFLKVEFPLNVRSTSATYDIQFGHFQRPTHFNTSWDSAKYEVVGHKWADLSEHGFGVALLNDCKYGHSCHGNIMRLCLLRSSKSPDPSADMGQHEFTYAIMPHKGSLQESRVIQEAYNLNNPLVVFPGTTPLHFGSYFTVDNSAVIIENIKKAEDDEKVLVMRLYEAFGGQAKTTIQTCLPVCKVERCNILEEPTPKNSLNGTCIQMVDRSVQIYLNPFQIVSLLLFLE</sequence>
<dbReference type="GO" id="GO:0030246">
    <property type="term" value="F:carbohydrate binding"/>
    <property type="evidence" value="ECO:0007669"/>
    <property type="project" value="InterPro"/>
</dbReference>
<dbReference type="Pfam" id="PF22907">
    <property type="entry name" value="Ams1-like_1st"/>
    <property type="match status" value="1"/>
</dbReference>